<dbReference type="Proteomes" id="UP000255518">
    <property type="component" value="Unassembled WGS sequence"/>
</dbReference>
<dbReference type="EMBL" id="UAWQ01000017">
    <property type="protein sequence ID" value="SQC44507.1"/>
    <property type="molecule type" value="Genomic_DNA"/>
</dbReference>
<dbReference type="Proteomes" id="UP000254938">
    <property type="component" value="Unassembled WGS sequence"/>
</dbReference>
<dbReference type="EMBL" id="UGKT01000001">
    <property type="protein sequence ID" value="STT04555.1"/>
    <property type="molecule type" value="Genomic_DNA"/>
</dbReference>
<dbReference type="Proteomes" id="UP000251721">
    <property type="component" value="Unassembled WGS sequence"/>
</dbReference>
<dbReference type="EMBL" id="UGKQ01000007">
    <property type="protein sequence ID" value="STS83520.1"/>
    <property type="molecule type" value="Genomic_DNA"/>
</dbReference>
<evidence type="ECO:0000313" key="6">
    <source>
        <dbReference type="Proteomes" id="UP000255518"/>
    </source>
</evidence>
<organism evidence="1 4">
    <name type="scientific">Klebsiella pneumoniae</name>
    <dbReference type="NCBI Taxonomy" id="573"/>
    <lineage>
        <taxon>Bacteria</taxon>
        <taxon>Pseudomonadati</taxon>
        <taxon>Pseudomonadota</taxon>
        <taxon>Gammaproteobacteria</taxon>
        <taxon>Enterobacterales</taxon>
        <taxon>Enterobacteriaceae</taxon>
        <taxon>Klebsiella/Raoultella group</taxon>
        <taxon>Klebsiella</taxon>
        <taxon>Klebsiella pneumoniae complex</taxon>
    </lineage>
</organism>
<accession>A0A2X3FBU4</accession>
<reference evidence="4 5" key="1">
    <citation type="submission" date="2018-06" db="EMBL/GenBank/DDBJ databases">
        <authorList>
            <consortium name="Pathogen Informatics"/>
            <person name="Doyle S."/>
        </authorList>
    </citation>
    <scope>NUCLEOTIDE SEQUENCE [LARGE SCALE GENOMIC DNA]</scope>
    <source>
        <strain evidence="3 6">NCTC13443</strain>
        <strain evidence="1 4">NCTC13465</strain>
        <strain evidence="2 5">NCTC9140</strain>
    </source>
</reference>
<evidence type="ECO:0000313" key="2">
    <source>
        <dbReference type="EMBL" id="STS83520.1"/>
    </source>
</evidence>
<gene>
    <name evidence="3" type="ORF">NCTC13443_04674</name>
    <name evidence="1" type="ORF">NCTC13465_03024</name>
    <name evidence="2" type="ORF">NCTC9140_05287</name>
</gene>
<dbReference type="AlphaFoldDB" id="A0A2X3FBU4"/>
<protein>
    <submittedName>
        <fullName evidence="1">N-acetyltransferase GCN5</fullName>
    </submittedName>
</protein>
<dbReference type="GO" id="GO:0016740">
    <property type="term" value="F:transferase activity"/>
    <property type="evidence" value="ECO:0007669"/>
    <property type="project" value="UniProtKB-KW"/>
</dbReference>
<evidence type="ECO:0000313" key="4">
    <source>
        <dbReference type="Proteomes" id="UP000251721"/>
    </source>
</evidence>
<evidence type="ECO:0000313" key="5">
    <source>
        <dbReference type="Proteomes" id="UP000254938"/>
    </source>
</evidence>
<dbReference type="Gene3D" id="3.40.630.30">
    <property type="match status" value="1"/>
</dbReference>
<proteinExistence type="predicted"/>
<sequence length="32" mass="3675">MSITIRQATPDDATAIYDMIYELAVYEKAPKR</sequence>
<evidence type="ECO:0000313" key="1">
    <source>
        <dbReference type="EMBL" id="SQC44507.1"/>
    </source>
</evidence>
<evidence type="ECO:0000313" key="3">
    <source>
        <dbReference type="EMBL" id="STT04555.1"/>
    </source>
</evidence>
<keyword evidence="1" id="KW-0808">Transferase</keyword>
<name>A0A2X3FBU4_KLEPN</name>